<proteinExistence type="predicted"/>
<protein>
    <submittedName>
        <fullName evidence="2">Transcriptional regulator</fullName>
    </submittedName>
</protein>
<dbReference type="EMBL" id="CP013023">
    <property type="protein sequence ID" value="ANF94693.1"/>
    <property type="molecule type" value="Genomic_DNA"/>
</dbReference>
<reference evidence="2 3" key="2">
    <citation type="journal article" date="2016" name="Int. J. Syst. Evol. Microbiol.">
        <title>Paenibacillus bovis sp. nov., isolated from raw yak (Bos grunniens) milk.</title>
        <authorList>
            <person name="Gao C."/>
            <person name="Han J."/>
            <person name="Liu Z."/>
            <person name="Xu X."/>
            <person name="Hang F."/>
            <person name="Wu Z."/>
        </authorList>
    </citation>
    <scope>NUCLEOTIDE SEQUENCE [LARGE SCALE GENOMIC DNA]</scope>
    <source>
        <strain evidence="2 3">BD3526</strain>
    </source>
</reference>
<dbReference type="KEGG" id="pbv:AR543_00700"/>
<evidence type="ECO:0000313" key="3">
    <source>
        <dbReference type="Proteomes" id="UP000078148"/>
    </source>
</evidence>
<organism evidence="2 3">
    <name type="scientific">Paenibacillus bovis</name>
    <dbReference type="NCBI Taxonomy" id="1616788"/>
    <lineage>
        <taxon>Bacteria</taxon>
        <taxon>Bacillati</taxon>
        <taxon>Bacillota</taxon>
        <taxon>Bacilli</taxon>
        <taxon>Bacillales</taxon>
        <taxon>Paenibacillaceae</taxon>
        <taxon>Paenibacillus</taxon>
    </lineage>
</organism>
<keyword evidence="3" id="KW-1185">Reference proteome</keyword>
<dbReference type="Proteomes" id="UP000078148">
    <property type="component" value="Chromosome"/>
</dbReference>
<dbReference type="Pfam" id="PF09860">
    <property type="entry name" value="DUF2087"/>
    <property type="match status" value="1"/>
</dbReference>
<reference evidence="3" key="1">
    <citation type="submission" date="2015-10" db="EMBL/GenBank/DDBJ databases">
        <title>Genome of Paenibacillus bovis sp. nov.</title>
        <authorList>
            <person name="Wu Z."/>
            <person name="Gao C."/>
            <person name="Liu Z."/>
            <person name="Zheng H."/>
        </authorList>
    </citation>
    <scope>NUCLEOTIDE SEQUENCE [LARGE SCALE GENOMIC DNA]</scope>
    <source>
        <strain evidence="3">BD3526</strain>
    </source>
</reference>
<evidence type="ECO:0000259" key="1">
    <source>
        <dbReference type="Pfam" id="PF09860"/>
    </source>
</evidence>
<sequence length="262" mass="30878">MNKVKKTGELSERFWEASLEELKKGYIEDPHAGPFGGFICLIDGEVFEKGQIYAEDGSFYEAERYMQMHIRRQHGSMFHYLLTLDKKWTGLTELQSSLVQDFYEGQSDTEIVAKAGGSKSTIRNHRFALREKAKQARVFLAVMELLEEQQQEPSPFIPIHRTATMLDERYAITEQENESLLKQYFPEGLDGPLSEFPRREKRKIVIMRHLMQRFEPGTVYTEKQVNELLEQAYPDYVTLRRYLIEYGYMDRKEDGSEYWVKQ</sequence>
<dbReference type="AlphaFoldDB" id="A0A172ZB24"/>
<dbReference type="STRING" id="1616788.AR543_00700"/>
<dbReference type="RefSeq" id="WP_060530917.1">
    <property type="nucleotide sequence ID" value="NZ_CP013023.1"/>
</dbReference>
<feature type="domain" description="DUF2087" evidence="1">
    <location>
        <begin position="193"/>
        <end position="260"/>
    </location>
</feature>
<accession>A0A172ZB24</accession>
<dbReference type="InterPro" id="IPR018656">
    <property type="entry name" value="DUF2087"/>
</dbReference>
<dbReference type="OrthoDB" id="9789954at2"/>
<name>A0A172ZB24_9BACL</name>
<gene>
    <name evidence="2" type="ORF">AR543_00700</name>
</gene>
<evidence type="ECO:0000313" key="2">
    <source>
        <dbReference type="EMBL" id="ANF94693.1"/>
    </source>
</evidence>